<accession>C8S0H2</accession>
<dbReference type="AlphaFoldDB" id="C8S0H2"/>
<dbReference type="Proteomes" id="UP000010121">
    <property type="component" value="Unassembled WGS sequence"/>
</dbReference>
<feature type="signal peptide" evidence="1">
    <location>
        <begin position="1"/>
        <end position="33"/>
    </location>
</feature>
<keyword evidence="4" id="KW-1185">Reference proteome</keyword>
<evidence type="ECO:0000259" key="2">
    <source>
        <dbReference type="Pfam" id="PF00188"/>
    </source>
</evidence>
<dbReference type="STRING" id="371731.Rsw2DRAFT_1550"/>
<dbReference type="OrthoDB" id="9811255at2"/>
<evidence type="ECO:0000313" key="4">
    <source>
        <dbReference type="Proteomes" id="UP000010121"/>
    </source>
</evidence>
<dbReference type="Pfam" id="PF00188">
    <property type="entry name" value="CAP"/>
    <property type="match status" value="1"/>
</dbReference>
<feature type="chain" id="PRO_5002991781" evidence="1">
    <location>
        <begin position="34"/>
        <end position="187"/>
    </location>
</feature>
<dbReference type="EMBL" id="ACYY01000008">
    <property type="protein sequence ID" value="EEW25506.1"/>
    <property type="molecule type" value="Genomic_DNA"/>
</dbReference>
<protein>
    <submittedName>
        <fullName evidence="3">SCP-like extracellular</fullName>
    </submittedName>
</protein>
<dbReference type="eggNOG" id="COG2340">
    <property type="taxonomic scope" value="Bacteria"/>
</dbReference>
<evidence type="ECO:0000256" key="1">
    <source>
        <dbReference type="SAM" id="SignalP"/>
    </source>
</evidence>
<keyword evidence="1" id="KW-0732">Signal</keyword>
<dbReference type="Gene3D" id="3.40.33.10">
    <property type="entry name" value="CAP"/>
    <property type="match status" value="1"/>
</dbReference>
<name>C8S0H2_9RHOB</name>
<dbReference type="PANTHER" id="PTHR31157:SF1">
    <property type="entry name" value="SCP DOMAIN-CONTAINING PROTEIN"/>
    <property type="match status" value="1"/>
</dbReference>
<dbReference type="InterPro" id="IPR014044">
    <property type="entry name" value="CAP_dom"/>
</dbReference>
<reference evidence="3 4" key="1">
    <citation type="submission" date="2009-08" db="EMBL/GenBank/DDBJ databases">
        <title>The draft genome of Rhodobacter sp. SW2.</title>
        <authorList>
            <consortium name="US DOE Joint Genome Institute (JGI-PGF)"/>
            <person name="Lucas S."/>
            <person name="Copeland A."/>
            <person name="Lapidus A."/>
            <person name="Glavina del Rio T."/>
            <person name="Tice H."/>
            <person name="Bruce D."/>
            <person name="Goodwin L."/>
            <person name="Pitluck S."/>
            <person name="Larimer F."/>
            <person name="Land M.L."/>
            <person name="Hauser L."/>
            <person name="Emerson D."/>
        </authorList>
    </citation>
    <scope>NUCLEOTIDE SEQUENCE [LARGE SCALE GENOMIC DNA]</scope>
    <source>
        <strain evidence="3 4">SW2</strain>
    </source>
</reference>
<dbReference type="PANTHER" id="PTHR31157">
    <property type="entry name" value="SCP DOMAIN-CONTAINING PROTEIN"/>
    <property type="match status" value="1"/>
</dbReference>
<comment type="caution">
    <text evidence="3">The sequence shown here is derived from an EMBL/GenBank/DDBJ whole genome shotgun (WGS) entry which is preliminary data.</text>
</comment>
<gene>
    <name evidence="3" type="ORF">Rsw2DRAFT_1550</name>
</gene>
<sequence length="187" mass="19808">MPMQKPSRTGLPLLAGLALALAGVMAPAPQVLAANVVFEQQSAAPSDNRPAVGRCAAPSRARGQIAQLVKLINAERRARGLPALRPSAKLERVAHAHACDNAAQGGYSHVGSDGSDLGQRLRRGGYKLRMAAENTGWGFDTPEKAMNFWMHSPHHRDNILAAGATEIGVGLADGARPAWVINFARPR</sequence>
<feature type="domain" description="SCP" evidence="2">
    <location>
        <begin position="70"/>
        <end position="181"/>
    </location>
</feature>
<proteinExistence type="predicted"/>
<dbReference type="InterPro" id="IPR035940">
    <property type="entry name" value="CAP_sf"/>
</dbReference>
<dbReference type="RefSeq" id="WP_008029710.1">
    <property type="nucleotide sequence ID" value="NZ_ACYY01000008.1"/>
</dbReference>
<organism evidence="3 4">
    <name type="scientific">Rhodobacter ferrooxidans</name>
    <dbReference type="NCBI Taxonomy" id="371731"/>
    <lineage>
        <taxon>Bacteria</taxon>
        <taxon>Pseudomonadati</taxon>
        <taxon>Pseudomonadota</taxon>
        <taxon>Alphaproteobacteria</taxon>
        <taxon>Rhodobacterales</taxon>
        <taxon>Rhodobacter group</taxon>
        <taxon>Rhodobacter</taxon>
    </lineage>
</organism>
<evidence type="ECO:0000313" key="3">
    <source>
        <dbReference type="EMBL" id="EEW25506.1"/>
    </source>
</evidence>
<dbReference type="SUPFAM" id="SSF55797">
    <property type="entry name" value="PR-1-like"/>
    <property type="match status" value="1"/>
</dbReference>
<dbReference type="CDD" id="cd05379">
    <property type="entry name" value="CAP_bacterial"/>
    <property type="match status" value="1"/>
</dbReference>